<evidence type="ECO:0000313" key="4">
    <source>
        <dbReference type="Proteomes" id="UP000024771"/>
    </source>
</evidence>
<dbReference type="HOGENOM" id="CLU_012617_1_0_6"/>
<gene>
    <name evidence="3" type="ORF">PMO01_18190</name>
</gene>
<dbReference type="PANTHER" id="PTHR47708">
    <property type="match status" value="1"/>
</dbReference>
<dbReference type="AlphaFoldDB" id="V8R3Z8"/>
<evidence type="ECO:0000259" key="1">
    <source>
        <dbReference type="Pfam" id="PF07287"/>
    </source>
</evidence>
<proteinExistence type="predicted"/>
<feature type="domain" description="Acyclic terpene utilisation N-terminal" evidence="1">
    <location>
        <begin position="5"/>
        <end position="443"/>
    </location>
</feature>
<reference evidence="3 4" key="1">
    <citation type="journal article" date="2014" name="Genome Announc.">
        <title>Draft Genome Sequence of Pseudomonas moraviensis R28-S.</title>
        <authorList>
            <person name="Hunter S.S."/>
            <person name="Yano H."/>
            <person name="Loftie-Eaton W."/>
            <person name="Hughes J."/>
            <person name="De Gelder L."/>
            <person name="Stragier P."/>
            <person name="De Vos P."/>
            <person name="Settles M.L."/>
            <person name="Top E.M."/>
        </authorList>
    </citation>
    <scope>NUCLEOTIDE SEQUENCE [LARGE SCALE GENOMIC DNA]</scope>
    <source>
        <strain evidence="4">R28</strain>
    </source>
</reference>
<dbReference type="InterPro" id="IPR056362">
    <property type="entry name" value="AtuA-like_ferredoxin_dom"/>
</dbReference>
<sequence length="594" mass="63570">MPTTVRIGCASAFWGDTSTAAAQLVSGGNLDYLVFDYLAEITMSLMAGARLKDPQAGFAGDFIEVLAPLLTQLAEQNIRVISNAGGVNPQACAAALQAACDQAGVQLKIAVLLGDDLQGQLKNPADIREMFSCAPLPRMCVSTNAYLGAPGIVEALRLGADIVITGRVVDSAVVSAALVHEFGWSWHDYDKLAQAALAGHIIECGAQCTGGNFTDWREVPDYEHIGFPIVEVSADGQFLVSKPEGSGGLVTPLTVGEQMLYEIGDPQAYLLPDVICDFTEVKLQQQGKNVVQVHGAKGLPPSDKYKVSATYPDGFRCTASCLMAGIDAVDKARRVSQAIIDKTAEMFSLRGWAPYSETHVELLGSEATYGPHGQRRDSREVVIKIAVRHPDKRALVLFSKEIAQAATGMAPGLTGIVGGRPTVYPVIRLFSFLIDKNACTLQIDMAGERHPCTLPDPVALDSADLPLAHQPPKPQGRADASVPLVKLAVARSGDKGNHSNIGVMPRHPDYLPWIAEALTPSVVVDWMRHVLDPLLGRVERWYLPGTHSLNFLLENALGGGGVASLRIDPQGKAFAQQLLEIQIPVPQSIAEQLD</sequence>
<protein>
    <submittedName>
        <fullName evidence="3">Terpene utilization protein AtuA</fullName>
    </submittedName>
</protein>
<name>V8R3Z8_9PSED</name>
<dbReference type="Pfam" id="PF23544">
    <property type="entry name" value="AtuA_ferredoxin"/>
    <property type="match status" value="1"/>
</dbReference>
<comment type="caution">
    <text evidence="3">The sequence shown here is derived from an EMBL/GenBank/DDBJ whole genome shotgun (WGS) entry which is preliminary data.</text>
</comment>
<dbReference type="Proteomes" id="UP000024771">
    <property type="component" value="Chromosome"/>
</dbReference>
<dbReference type="InterPro" id="IPR010839">
    <property type="entry name" value="AtuA_N"/>
</dbReference>
<evidence type="ECO:0000313" key="3">
    <source>
        <dbReference type="EMBL" id="ETF06295.1"/>
    </source>
</evidence>
<dbReference type="PANTHER" id="PTHR47708:SF2">
    <property type="entry name" value="SI:CH73-132F6.5"/>
    <property type="match status" value="1"/>
</dbReference>
<dbReference type="RefSeq" id="WP_024013680.1">
    <property type="nucleotide sequence ID" value="NZ_CM002330.1"/>
</dbReference>
<organism evidence="3 4">
    <name type="scientific">Pseudomonas moraviensis R28-S</name>
    <dbReference type="NCBI Taxonomy" id="1395516"/>
    <lineage>
        <taxon>Bacteria</taxon>
        <taxon>Pseudomonadati</taxon>
        <taxon>Pseudomonadota</taxon>
        <taxon>Gammaproteobacteria</taxon>
        <taxon>Pseudomonadales</taxon>
        <taxon>Pseudomonadaceae</taxon>
        <taxon>Pseudomonas</taxon>
    </lineage>
</organism>
<dbReference type="PATRIC" id="fig|1395516.4.peg.3692"/>
<dbReference type="Pfam" id="PF07287">
    <property type="entry name" value="AtuA"/>
    <property type="match status" value="1"/>
</dbReference>
<dbReference type="EMBL" id="AYMZ01000008">
    <property type="protein sequence ID" value="ETF06295.1"/>
    <property type="molecule type" value="Genomic_DNA"/>
</dbReference>
<dbReference type="eggNOG" id="COG3185">
    <property type="taxonomic scope" value="Bacteria"/>
</dbReference>
<evidence type="ECO:0000259" key="2">
    <source>
        <dbReference type="Pfam" id="PF23544"/>
    </source>
</evidence>
<feature type="domain" description="AtuA-like ferredoxin-fold" evidence="2">
    <location>
        <begin position="482"/>
        <end position="583"/>
    </location>
</feature>
<accession>V8R3Z8</accession>